<keyword evidence="3" id="KW-1185">Reference proteome</keyword>
<keyword evidence="1" id="KW-1133">Transmembrane helix</keyword>
<organism evidence="2 3">
    <name type="scientific">Bacillus paramycoides</name>
    <dbReference type="NCBI Taxonomy" id="2026194"/>
    <lineage>
        <taxon>Bacteria</taxon>
        <taxon>Bacillati</taxon>
        <taxon>Bacillota</taxon>
        <taxon>Bacilli</taxon>
        <taxon>Bacillales</taxon>
        <taxon>Bacillaceae</taxon>
        <taxon>Bacillus</taxon>
        <taxon>Bacillus cereus group</taxon>
    </lineage>
</organism>
<dbReference type="RefSeq" id="WP_327910956.1">
    <property type="nucleotide sequence ID" value="NZ_JARLYP010000024.1"/>
</dbReference>
<sequence>MFRILRIAIALTVIIMSAIGLYTGQNNFLPLSQFLLGALMFLIAIEQIKKKDSGTGFICIVAGAFSWIVLIITYIKM</sequence>
<evidence type="ECO:0000256" key="1">
    <source>
        <dbReference type="SAM" id="Phobius"/>
    </source>
</evidence>
<reference evidence="2 3" key="1">
    <citation type="submission" date="2023-03" db="EMBL/GenBank/DDBJ databases">
        <title>Bacillus Genome Sequencing.</title>
        <authorList>
            <person name="Dunlap C."/>
        </authorList>
    </citation>
    <scope>NUCLEOTIDE SEQUENCE [LARGE SCALE GENOMIC DNA]</scope>
    <source>
        <strain evidence="2 3">B-615</strain>
    </source>
</reference>
<feature type="transmembrane region" description="Helical" evidence="1">
    <location>
        <begin position="57"/>
        <end position="75"/>
    </location>
</feature>
<dbReference type="Pfam" id="PF13129">
    <property type="entry name" value="DUF3953"/>
    <property type="match status" value="1"/>
</dbReference>
<comment type="caution">
    <text evidence="2">The sequence shown here is derived from an EMBL/GenBank/DDBJ whole genome shotgun (WGS) entry which is preliminary data.</text>
</comment>
<proteinExistence type="predicted"/>
<protein>
    <submittedName>
        <fullName evidence="2">YczI family protein</fullName>
    </submittedName>
</protein>
<gene>
    <name evidence="2" type="ORF">P4U88_24000</name>
</gene>
<dbReference type="Proteomes" id="UP001309448">
    <property type="component" value="Unassembled WGS sequence"/>
</dbReference>
<keyword evidence="1" id="KW-0812">Transmembrane</keyword>
<name>A0ABU6N470_9BACI</name>
<keyword evidence="1" id="KW-0472">Membrane</keyword>
<accession>A0ABU6N470</accession>
<dbReference type="EMBL" id="JARMDB010000029">
    <property type="protein sequence ID" value="MED1568874.1"/>
    <property type="molecule type" value="Genomic_DNA"/>
</dbReference>
<feature type="transmembrane region" description="Helical" evidence="1">
    <location>
        <begin position="28"/>
        <end position="45"/>
    </location>
</feature>
<feature type="transmembrane region" description="Helical" evidence="1">
    <location>
        <begin position="5"/>
        <end position="22"/>
    </location>
</feature>
<evidence type="ECO:0000313" key="2">
    <source>
        <dbReference type="EMBL" id="MED1568874.1"/>
    </source>
</evidence>
<dbReference type="InterPro" id="IPR025018">
    <property type="entry name" value="DUF3953"/>
</dbReference>
<evidence type="ECO:0000313" key="3">
    <source>
        <dbReference type="Proteomes" id="UP001309448"/>
    </source>
</evidence>